<protein>
    <submittedName>
        <fullName evidence="2">Uncharacterized protein</fullName>
    </submittedName>
</protein>
<name>A0ABQ8K3U2_9APHY</name>
<dbReference type="GeneID" id="72002564"/>
<proteinExistence type="predicted"/>
<organism evidence="2 3">
    <name type="scientific">Rhodofomes roseus</name>
    <dbReference type="NCBI Taxonomy" id="34475"/>
    <lineage>
        <taxon>Eukaryota</taxon>
        <taxon>Fungi</taxon>
        <taxon>Dikarya</taxon>
        <taxon>Basidiomycota</taxon>
        <taxon>Agaricomycotina</taxon>
        <taxon>Agaricomycetes</taxon>
        <taxon>Polyporales</taxon>
        <taxon>Rhodofomes</taxon>
    </lineage>
</organism>
<accession>A0ABQ8K3U2</accession>
<reference evidence="2 3" key="1">
    <citation type="journal article" date="2021" name="Environ. Microbiol.">
        <title>Gene family expansions and transcriptome signatures uncover fungal adaptations to wood decay.</title>
        <authorList>
            <person name="Hage H."/>
            <person name="Miyauchi S."/>
            <person name="Viragh M."/>
            <person name="Drula E."/>
            <person name="Min B."/>
            <person name="Chaduli D."/>
            <person name="Navarro D."/>
            <person name="Favel A."/>
            <person name="Norest M."/>
            <person name="Lesage-Meessen L."/>
            <person name="Balint B."/>
            <person name="Merenyi Z."/>
            <person name="de Eugenio L."/>
            <person name="Morin E."/>
            <person name="Martinez A.T."/>
            <person name="Baldrian P."/>
            <person name="Stursova M."/>
            <person name="Martinez M.J."/>
            <person name="Novotny C."/>
            <person name="Magnuson J.K."/>
            <person name="Spatafora J.W."/>
            <person name="Maurice S."/>
            <person name="Pangilinan J."/>
            <person name="Andreopoulos W."/>
            <person name="LaButti K."/>
            <person name="Hundley H."/>
            <person name="Na H."/>
            <person name="Kuo A."/>
            <person name="Barry K."/>
            <person name="Lipzen A."/>
            <person name="Henrissat B."/>
            <person name="Riley R."/>
            <person name="Ahrendt S."/>
            <person name="Nagy L.G."/>
            <person name="Grigoriev I.V."/>
            <person name="Martin F."/>
            <person name="Rosso M.N."/>
        </authorList>
    </citation>
    <scope>NUCLEOTIDE SEQUENCE [LARGE SCALE GENOMIC DNA]</scope>
    <source>
        <strain evidence="2 3">CIRM-BRFM 1785</strain>
    </source>
</reference>
<sequence length="216" mass="24737">MPVMTAYAQTQQNHERSHPSNDEKTSFLLGMSVYFGYLMELKPKQDRRIRTHRPNPPSYAVAVDITVDEEPEVDKENGTETWIVDKEPERSLARGHILTMWRDDHVIGSGRISKVDGLSRHWVTFRLAGARDGLRVRVPVPWAGLSGYASHTHTSQYHMLSPIPEPHVLFKDTPPFADPESNPYQFELTCGKEIRLRAKLEASTHREEPMEEPVQN</sequence>
<comment type="caution">
    <text evidence="2">The sequence shown here is derived from an EMBL/GenBank/DDBJ whole genome shotgun (WGS) entry which is preliminary data.</text>
</comment>
<evidence type="ECO:0000313" key="3">
    <source>
        <dbReference type="Proteomes" id="UP000814176"/>
    </source>
</evidence>
<feature type="compositionally biased region" description="Basic and acidic residues" evidence="1">
    <location>
        <begin position="13"/>
        <end position="24"/>
    </location>
</feature>
<feature type="region of interest" description="Disordered" evidence="1">
    <location>
        <begin position="1"/>
        <end position="24"/>
    </location>
</feature>
<dbReference type="EMBL" id="JADCUA010000028">
    <property type="protein sequence ID" value="KAH9830955.1"/>
    <property type="molecule type" value="Genomic_DNA"/>
</dbReference>
<dbReference type="RefSeq" id="XP_047774202.1">
    <property type="nucleotide sequence ID" value="XM_047921832.1"/>
</dbReference>
<evidence type="ECO:0000256" key="1">
    <source>
        <dbReference type="SAM" id="MobiDB-lite"/>
    </source>
</evidence>
<dbReference type="Proteomes" id="UP000814176">
    <property type="component" value="Unassembled WGS sequence"/>
</dbReference>
<evidence type="ECO:0000313" key="2">
    <source>
        <dbReference type="EMBL" id="KAH9830955.1"/>
    </source>
</evidence>
<gene>
    <name evidence="2" type="ORF">C8Q71DRAFT_727147</name>
</gene>
<keyword evidence="3" id="KW-1185">Reference proteome</keyword>